<dbReference type="Pfam" id="PF00355">
    <property type="entry name" value="Rieske"/>
    <property type="match status" value="1"/>
</dbReference>
<evidence type="ECO:0000256" key="9">
    <source>
        <dbReference type="ARBA" id="ARBA00022692"/>
    </source>
</evidence>
<evidence type="ECO:0000313" key="23">
    <source>
        <dbReference type="EMBL" id="AVP98199.1"/>
    </source>
</evidence>
<feature type="domain" description="Rieske" evidence="22">
    <location>
        <begin position="84"/>
        <end position="190"/>
    </location>
</feature>
<comment type="subcellular location">
    <subcellularLocation>
        <location evidence="2">Cell membrane</location>
        <topology evidence="2">Single-pass membrane protein</topology>
    </subcellularLocation>
</comment>
<keyword evidence="11" id="KW-0479">Metal-binding</keyword>
<dbReference type="PROSITE" id="PS51296">
    <property type="entry name" value="RIESKE"/>
    <property type="match status" value="1"/>
</dbReference>
<evidence type="ECO:0000256" key="13">
    <source>
        <dbReference type="ARBA" id="ARBA00022982"/>
    </source>
</evidence>
<dbReference type="OrthoDB" id="9767869at2"/>
<dbReference type="Gene3D" id="1.20.5.510">
    <property type="entry name" value="Single helix bin"/>
    <property type="match status" value="1"/>
</dbReference>
<comment type="miscellaneous">
    <text evidence="20">The Rieske protein is a high potential 2Fe-2S protein.</text>
</comment>
<evidence type="ECO:0000256" key="14">
    <source>
        <dbReference type="ARBA" id="ARBA00022989"/>
    </source>
</evidence>
<keyword evidence="10" id="KW-0001">2Fe-2S</keyword>
<keyword evidence="9" id="KW-0812">Transmembrane</keyword>
<comment type="function">
    <text evidence="1">Component of the ubiquinol-cytochrome c reductase complex (complex III or cytochrome b-c1 complex), which is a respiratory chain that generates an electrochemical potential coupled to ATP synthesis.</text>
</comment>
<comment type="similarity">
    <text evidence="3">Belongs to the Rieske iron-sulfur protein family.</text>
</comment>
<reference evidence="23 24" key="1">
    <citation type="submission" date="2018-03" db="EMBL/GenBank/DDBJ databases">
        <title>Ahniella affigens gen. nov., sp. nov., a gammaproteobacterium isolated from sandy soil near a stream.</title>
        <authorList>
            <person name="Ko Y."/>
            <person name="Kim J.-H."/>
        </authorList>
    </citation>
    <scope>NUCLEOTIDE SEQUENCE [LARGE SCALE GENOMIC DNA]</scope>
    <source>
        <strain evidence="23 24">D13</strain>
    </source>
</reference>
<dbReference type="AlphaFoldDB" id="A0A2P1PTN3"/>
<evidence type="ECO:0000256" key="5">
    <source>
        <dbReference type="ARBA" id="ARBA00012951"/>
    </source>
</evidence>
<dbReference type="InterPro" id="IPR017941">
    <property type="entry name" value="Rieske_2Fe-2S"/>
</dbReference>
<dbReference type="PRINTS" id="PR00162">
    <property type="entry name" value="RIESKE"/>
</dbReference>
<dbReference type="GO" id="GO:0051537">
    <property type="term" value="F:2 iron, 2 sulfur cluster binding"/>
    <property type="evidence" value="ECO:0007669"/>
    <property type="project" value="UniProtKB-KW"/>
</dbReference>
<dbReference type="NCBIfam" id="TIGR01416">
    <property type="entry name" value="Rieske_proteo"/>
    <property type="match status" value="1"/>
</dbReference>
<dbReference type="InterPro" id="IPR006317">
    <property type="entry name" value="Ubiquinol_cyt_c_Rdtase_Fe-S-su"/>
</dbReference>
<keyword evidence="13 20" id="KW-0249">Electron transport</keyword>
<dbReference type="GO" id="GO:0005886">
    <property type="term" value="C:plasma membrane"/>
    <property type="evidence" value="ECO:0007669"/>
    <property type="project" value="UniProtKB-SubCell"/>
</dbReference>
<evidence type="ECO:0000256" key="17">
    <source>
        <dbReference type="ARBA" id="ARBA00023136"/>
    </source>
</evidence>
<evidence type="ECO:0000256" key="10">
    <source>
        <dbReference type="ARBA" id="ARBA00022714"/>
    </source>
</evidence>
<dbReference type="Proteomes" id="UP000241074">
    <property type="component" value="Chromosome"/>
</dbReference>
<reference evidence="23 24" key="2">
    <citation type="submission" date="2018-03" db="EMBL/GenBank/DDBJ databases">
        <authorList>
            <person name="Keele B.F."/>
        </authorList>
    </citation>
    <scope>NUCLEOTIDE SEQUENCE [LARGE SCALE GENOMIC DNA]</scope>
    <source>
        <strain evidence="23 24">D13</strain>
    </source>
</reference>
<evidence type="ECO:0000256" key="1">
    <source>
        <dbReference type="ARBA" id="ARBA00002444"/>
    </source>
</evidence>
<sequence length="201" mass="22050">MAEQGVDKGRRRFLTASTAIVGGIGGAFAAVPFVKSWTPSAKAQTAGAPVLTDISKLEMNARKIEMWRGKPVWIIRRSQEVLDALPSLDSRLRDPDSTNEEQTPEFAKNAYRSIRPEILVLEGVCTHLGCSPLYYPEMIPQGFDTEWKGGFYCPCHQSRFDSAGRVFQGVPAPSNLRVPPYHFVTDTLIEIGVKPAEGAAA</sequence>
<dbReference type="InterPro" id="IPR005805">
    <property type="entry name" value="Rieske_Fe-S_prot_C"/>
</dbReference>
<evidence type="ECO:0000256" key="19">
    <source>
        <dbReference type="ARBA" id="ARBA00029351"/>
    </source>
</evidence>
<comment type="cofactor">
    <cofactor evidence="20">
        <name>[2Fe-2S] cluster</name>
        <dbReference type="ChEBI" id="CHEBI:190135"/>
    </cofactor>
    <text evidence="20">Binds 1 [2Fe-2S] cluster per subunit.</text>
</comment>
<dbReference type="KEGG" id="xba:C7S18_13795"/>
<dbReference type="RefSeq" id="WP_106892119.1">
    <property type="nucleotide sequence ID" value="NZ_CP027860.1"/>
</dbReference>
<dbReference type="InterPro" id="IPR036922">
    <property type="entry name" value="Rieske_2Fe-2S_sf"/>
</dbReference>
<evidence type="ECO:0000256" key="20">
    <source>
        <dbReference type="RuleBase" id="RU004494"/>
    </source>
</evidence>
<keyword evidence="17" id="KW-0472">Membrane</keyword>
<keyword evidence="24" id="KW-1185">Reference proteome</keyword>
<keyword evidence="8" id="KW-1003">Cell membrane</keyword>
<dbReference type="PROSITE" id="PS51318">
    <property type="entry name" value="TAT"/>
    <property type="match status" value="1"/>
</dbReference>
<organism evidence="23 24">
    <name type="scientific">Ahniella affigens</name>
    <dbReference type="NCBI Taxonomy" id="2021234"/>
    <lineage>
        <taxon>Bacteria</taxon>
        <taxon>Pseudomonadati</taxon>
        <taxon>Pseudomonadota</taxon>
        <taxon>Gammaproteobacteria</taxon>
        <taxon>Lysobacterales</taxon>
        <taxon>Rhodanobacteraceae</taxon>
        <taxon>Ahniella</taxon>
    </lineage>
</organism>
<evidence type="ECO:0000256" key="8">
    <source>
        <dbReference type="ARBA" id="ARBA00022475"/>
    </source>
</evidence>
<evidence type="ECO:0000256" key="3">
    <source>
        <dbReference type="ARBA" id="ARBA00010651"/>
    </source>
</evidence>
<evidence type="ECO:0000256" key="6">
    <source>
        <dbReference type="ARBA" id="ARBA00019816"/>
    </source>
</evidence>
<dbReference type="Pfam" id="PF10399">
    <property type="entry name" value="UCR_Fe-S_N"/>
    <property type="match status" value="1"/>
</dbReference>
<keyword evidence="18" id="KW-1015">Disulfide bond</keyword>
<keyword evidence="16" id="KW-0411">Iron-sulfur</keyword>
<dbReference type="EC" id="7.1.1.8" evidence="5 20"/>
<evidence type="ECO:0000256" key="11">
    <source>
        <dbReference type="ARBA" id="ARBA00022723"/>
    </source>
</evidence>
<dbReference type="CDD" id="cd03470">
    <property type="entry name" value="Rieske_cytochrome_bc1"/>
    <property type="match status" value="1"/>
</dbReference>
<accession>A0A2P1PTN3</accession>
<name>A0A2P1PTN3_9GAMM</name>
<evidence type="ECO:0000256" key="7">
    <source>
        <dbReference type="ARBA" id="ARBA00022448"/>
    </source>
</evidence>
<dbReference type="SUPFAM" id="SSF50022">
    <property type="entry name" value="ISP domain"/>
    <property type="match status" value="1"/>
</dbReference>
<keyword evidence="7 20" id="KW-0813">Transport</keyword>
<dbReference type="InterPro" id="IPR019470">
    <property type="entry name" value="Ubiq_cytC_Rdtase_Fe-S_su_TAT"/>
</dbReference>
<keyword evidence="12" id="KW-1278">Translocase</keyword>
<dbReference type="InterPro" id="IPR006311">
    <property type="entry name" value="TAT_signal"/>
</dbReference>
<dbReference type="GO" id="GO:0046872">
    <property type="term" value="F:metal ion binding"/>
    <property type="evidence" value="ECO:0007669"/>
    <property type="project" value="UniProtKB-KW"/>
</dbReference>
<gene>
    <name evidence="23" type="primary">petA</name>
    <name evidence="23" type="ORF">C7S18_13795</name>
</gene>
<dbReference type="InterPro" id="IPR014349">
    <property type="entry name" value="Rieske_Fe-S_prot"/>
</dbReference>
<evidence type="ECO:0000256" key="16">
    <source>
        <dbReference type="ARBA" id="ARBA00023014"/>
    </source>
</evidence>
<keyword evidence="15" id="KW-0408">Iron</keyword>
<evidence type="ECO:0000256" key="2">
    <source>
        <dbReference type="ARBA" id="ARBA00004162"/>
    </source>
</evidence>
<evidence type="ECO:0000256" key="21">
    <source>
        <dbReference type="RuleBase" id="RU004497"/>
    </source>
</evidence>
<evidence type="ECO:0000256" key="18">
    <source>
        <dbReference type="ARBA" id="ARBA00023157"/>
    </source>
</evidence>
<evidence type="ECO:0000256" key="12">
    <source>
        <dbReference type="ARBA" id="ARBA00022967"/>
    </source>
</evidence>
<keyword evidence="14" id="KW-1133">Transmembrane helix</keyword>
<evidence type="ECO:0000313" key="24">
    <source>
        <dbReference type="Proteomes" id="UP000241074"/>
    </source>
</evidence>
<protein>
    <recommendedName>
        <fullName evidence="6 20">Ubiquinol-cytochrome c reductase iron-sulfur subunit</fullName>
        <ecNumber evidence="5 20">7.1.1.8</ecNumber>
    </recommendedName>
</protein>
<comment type="catalytic activity">
    <reaction evidence="19 20">
        <text>a quinol + 2 Fe(III)-[cytochrome c](out) = a quinone + 2 Fe(II)-[cytochrome c](out) + 2 H(+)(out)</text>
        <dbReference type="Rhea" id="RHEA:11484"/>
        <dbReference type="Rhea" id="RHEA-COMP:10350"/>
        <dbReference type="Rhea" id="RHEA-COMP:14399"/>
        <dbReference type="ChEBI" id="CHEBI:15378"/>
        <dbReference type="ChEBI" id="CHEBI:24646"/>
        <dbReference type="ChEBI" id="CHEBI:29033"/>
        <dbReference type="ChEBI" id="CHEBI:29034"/>
        <dbReference type="ChEBI" id="CHEBI:132124"/>
        <dbReference type="EC" id="7.1.1.8"/>
    </reaction>
</comment>
<dbReference type="GO" id="GO:0008121">
    <property type="term" value="F:quinol-cytochrome-c reductase activity"/>
    <property type="evidence" value="ECO:0007669"/>
    <property type="project" value="UniProtKB-EC"/>
</dbReference>
<evidence type="ECO:0000259" key="22">
    <source>
        <dbReference type="PROSITE" id="PS51296"/>
    </source>
</evidence>
<dbReference type="EMBL" id="CP027860">
    <property type="protein sequence ID" value="AVP98199.1"/>
    <property type="molecule type" value="Genomic_DNA"/>
</dbReference>
<proteinExistence type="inferred from homology"/>
<comment type="subunit">
    <text evidence="4 21">The main subunits of complex b-c1 are: cytochrome b, cytochrome c1 and the Rieske protein.</text>
</comment>
<evidence type="ECO:0000256" key="15">
    <source>
        <dbReference type="ARBA" id="ARBA00023004"/>
    </source>
</evidence>
<evidence type="ECO:0000256" key="4">
    <source>
        <dbReference type="ARBA" id="ARBA00011649"/>
    </source>
</evidence>
<dbReference type="Gene3D" id="2.102.10.10">
    <property type="entry name" value="Rieske [2Fe-2S] iron-sulphur domain"/>
    <property type="match status" value="1"/>
</dbReference>
<dbReference type="PANTHER" id="PTHR10134">
    <property type="entry name" value="CYTOCHROME B-C1 COMPLEX SUBUNIT RIESKE, MITOCHONDRIAL"/>
    <property type="match status" value="1"/>
</dbReference>